<dbReference type="InterPro" id="IPR047806">
    <property type="entry name" value="IHF_actinobact"/>
</dbReference>
<keyword evidence="2" id="KW-0687">Ribonucleoprotein</keyword>
<dbReference type="Gene3D" id="1.10.8.50">
    <property type="match status" value="1"/>
</dbReference>
<dbReference type="GO" id="GO:0003676">
    <property type="term" value="F:nucleic acid binding"/>
    <property type="evidence" value="ECO:0007669"/>
    <property type="project" value="InterPro"/>
</dbReference>
<dbReference type="GO" id="GO:0005840">
    <property type="term" value="C:ribosome"/>
    <property type="evidence" value="ECO:0007669"/>
    <property type="project" value="UniProtKB-KW"/>
</dbReference>
<feature type="domain" description="Integration host factor-like helix-two turn-helix" evidence="1">
    <location>
        <begin position="32"/>
        <end position="102"/>
    </location>
</feature>
<name>A0A176QC05_9MICO</name>
<accession>A0A176QC05</accession>
<dbReference type="NCBIfam" id="NF041260">
    <property type="entry name" value="actino_IHF"/>
    <property type="match status" value="1"/>
</dbReference>
<evidence type="ECO:0000259" key="1">
    <source>
        <dbReference type="Pfam" id="PF22525"/>
    </source>
</evidence>
<evidence type="ECO:0000313" key="3">
    <source>
        <dbReference type="Proteomes" id="UP000076976"/>
    </source>
</evidence>
<comment type="caution">
    <text evidence="2">The sequence shown here is derived from an EMBL/GenBank/DDBJ whole genome shotgun (WGS) entry which is preliminary data.</text>
</comment>
<reference evidence="2 3" key="1">
    <citation type="submission" date="2016-01" db="EMBL/GenBank/DDBJ databases">
        <title>Janibacter melonis strain CD11_4 genome sequencing and assembly.</title>
        <authorList>
            <person name="Nair G.R."/>
            <person name="Kaur G."/>
            <person name="Chander A.M."/>
            <person name="Mayilraj S."/>
        </authorList>
    </citation>
    <scope>NUCLEOTIDE SEQUENCE [LARGE SCALE GENOMIC DNA]</scope>
    <source>
        <strain evidence="2 3">CD11-4</strain>
    </source>
</reference>
<sequence>MAVPPLTPEQRAEALAKAAAARRERAAIRLRLKTSGGSIREVIEDRRGNEAVAKMRVLALVESMPGIGRVKAERIMDELGIARSRRVRGLGQHQVTALVARFEGS</sequence>
<dbReference type="InterPro" id="IPR010979">
    <property type="entry name" value="Ribosomal_uS13-like_H2TH"/>
</dbReference>
<protein>
    <submittedName>
        <fullName evidence="2">30S ribosomal protein S13</fullName>
    </submittedName>
</protein>
<keyword evidence="3" id="KW-1185">Reference proteome</keyword>
<dbReference type="EMBL" id="LQZG01000003">
    <property type="protein sequence ID" value="OAB87200.1"/>
    <property type="molecule type" value="Genomic_DNA"/>
</dbReference>
<gene>
    <name evidence="2" type="ORF">AWH69_12695</name>
</gene>
<keyword evidence="2" id="KW-0689">Ribosomal protein</keyword>
<dbReference type="STRING" id="262209.AWH69_12695"/>
<dbReference type="AlphaFoldDB" id="A0A176QC05"/>
<evidence type="ECO:0000313" key="2">
    <source>
        <dbReference type="EMBL" id="OAB87200.1"/>
    </source>
</evidence>
<dbReference type="SUPFAM" id="SSF46946">
    <property type="entry name" value="S13-like H2TH domain"/>
    <property type="match status" value="1"/>
</dbReference>
<dbReference type="InterPro" id="IPR055201">
    <property type="entry name" value="IHF-like_H2TH"/>
</dbReference>
<proteinExistence type="predicted"/>
<organism evidence="2 3">
    <name type="scientific">Janibacter melonis</name>
    <dbReference type="NCBI Taxonomy" id="262209"/>
    <lineage>
        <taxon>Bacteria</taxon>
        <taxon>Bacillati</taxon>
        <taxon>Actinomycetota</taxon>
        <taxon>Actinomycetes</taxon>
        <taxon>Micrococcales</taxon>
        <taxon>Intrasporangiaceae</taxon>
        <taxon>Janibacter</taxon>
    </lineage>
</organism>
<dbReference type="Pfam" id="PF22525">
    <property type="entry name" value="H2TH_5"/>
    <property type="match status" value="1"/>
</dbReference>
<dbReference type="Proteomes" id="UP000076976">
    <property type="component" value="Unassembled WGS sequence"/>
</dbReference>
<dbReference type="RefSeq" id="WP_068276189.1">
    <property type="nucleotide sequence ID" value="NZ_LQZG01000003.1"/>
</dbReference>